<evidence type="ECO:0000256" key="1">
    <source>
        <dbReference type="SAM" id="MobiDB-lite"/>
    </source>
</evidence>
<protein>
    <submittedName>
        <fullName evidence="2">Uncharacterized protein</fullName>
    </submittedName>
</protein>
<reference evidence="3" key="1">
    <citation type="journal article" date="2023" name="Proc. Natl. Acad. Sci. U.S.A.">
        <title>Genomic and structural basis for evolution of tropane alkaloid biosynthesis.</title>
        <authorList>
            <person name="Wanga Y.-J."/>
            <person name="Taina T."/>
            <person name="Yua J.-Y."/>
            <person name="Lia J."/>
            <person name="Xua B."/>
            <person name="Chenc J."/>
            <person name="D'Auriad J.C."/>
            <person name="Huanga J.-P."/>
            <person name="Huanga S.-X."/>
        </authorList>
    </citation>
    <scope>NUCLEOTIDE SEQUENCE [LARGE SCALE GENOMIC DNA]</scope>
    <source>
        <strain evidence="3">cv. KIB-2019</strain>
    </source>
</reference>
<evidence type="ECO:0000313" key="3">
    <source>
        <dbReference type="Proteomes" id="UP001152561"/>
    </source>
</evidence>
<evidence type="ECO:0000313" key="2">
    <source>
        <dbReference type="EMBL" id="KAJ8535747.1"/>
    </source>
</evidence>
<dbReference type="EMBL" id="JAJAGQ010000018">
    <property type="protein sequence ID" value="KAJ8535747.1"/>
    <property type="molecule type" value="Genomic_DNA"/>
</dbReference>
<accession>A0A9Q1LEW2</accession>
<dbReference type="AlphaFoldDB" id="A0A9Q1LEW2"/>
<organism evidence="2 3">
    <name type="scientific">Anisodus acutangulus</name>
    <dbReference type="NCBI Taxonomy" id="402998"/>
    <lineage>
        <taxon>Eukaryota</taxon>
        <taxon>Viridiplantae</taxon>
        <taxon>Streptophyta</taxon>
        <taxon>Embryophyta</taxon>
        <taxon>Tracheophyta</taxon>
        <taxon>Spermatophyta</taxon>
        <taxon>Magnoliopsida</taxon>
        <taxon>eudicotyledons</taxon>
        <taxon>Gunneridae</taxon>
        <taxon>Pentapetalae</taxon>
        <taxon>asterids</taxon>
        <taxon>lamiids</taxon>
        <taxon>Solanales</taxon>
        <taxon>Solanaceae</taxon>
        <taxon>Solanoideae</taxon>
        <taxon>Hyoscyameae</taxon>
        <taxon>Anisodus</taxon>
    </lineage>
</organism>
<gene>
    <name evidence="2" type="ORF">K7X08_034148</name>
</gene>
<dbReference type="Proteomes" id="UP001152561">
    <property type="component" value="Unassembled WGS sequence"/>
</dbReference>
<feature type="region of interest" description="Disordered" evidence="1">
    <location>
        <begin position="85"/>
        <end position="156"/>
    </location>
</feature>
<comment type="caution">
    <text evidence="2">The sequence shown here is derived from an EMBL/GenBank/DDBJ whole genome shotgun (WGS) entry which is preliminary data.</text>
</comment>
<proteinExistence type="predicted"/>
<name>A0A9Q1LEW2_9SOLA</name>
<sequence>MIVLRRKTLIEEEGYAQITMDFREPRSPAGSIDSDTPIVRLDANILHPRALRMLGFTTKEGLEFEGMTEALTTMFKDPTDISLEAPRAEQYEAPRQSTVSEGKKWGDDEEEEVADNVESSSGLQKGKAPMESQIADDMTESTEDNEDEEGRSRRNGKGILVDANAVDAEIGVAITTNVDVPAGLPINTVVASPVSGPATVVIASARHIATGVAASKAYGPAIANDAGFKSTGADVVTNDGCATEAVVASETTACVESVGCCCLYPLLVLKIFGCGVLGVAMDDIDCAT</sequence>
<feature type="compositionally biased region" description="Acidic residues" evidence="1">
    <location>
        <begin position="137"/>
        <end position="149"/>
    </location>
</feature>
<keyword evidence="3" id="KW-1185">Reference proteome</keyword>